<dbReference type="EMBL" id="QGGU01000004">
    <property type="protein sequence ID" value="PWK52843.1"/>
    <property type="molecule type" value="Genomic_DNA"/>
</dbReference>
<feature type="domain" description="4'-phosphopantetheinyl transferase N-terminal" evidence="3">
    <location>
        <begin position="65"/>
        <end position="115"/>
    </location>
</feature>
<accession>A0A316FWS7</accession>
<feature type="binding site" evidence="1">
    <location>
        <position position="70"/>
    </location>
    <ligand>
        <name>CoA</name>
        <dbReference type="ChEBI" id="CHEBI:57287"/>
    </ligand>
</feature>
<evidence type="ECO:0000313" key="5">
    <source>
        <dbReference type="Proteomes" id="UP000245790"/>
    </source>
</evidence>
<evidence type="ECO:0000259" key="3">
    <source>
        <dbReference type="Pfam" id="PF17837"/>
    </source>
</evidence>
<dbReference type="GO" id="GO:0009366">
    <property type="term" value="C:enterobactin synthetase complex"/>
    <property type="evidence" value="ECO:0007669"/>
    <property type="project" value="InterPro"/>
</dbReference>
<dbReference type="GO" id="GO:0008897">
    <property type="term" value="F:holo-[acyl-carrier-protein] synthase activity"/>
    <property type="evidence" value="ECO:0007669"/>
    <property type="project" value="TreeGrafter"/>
</dbReference>
<dbReference type="GO" id="GO:0046872">
    <property type="term" value="F:metal ion binding"/>
    <property type="evidence" value="ECO:0007669"/>
    <property type="project" value="UniProtKB-KW"/>
</dbReference>
<protein>
    <recommendedName>
        <fullName evidence="3">4'-phosphopantetheinyl transferase N-terminal domain-containing protein</fullName>
    </recommendedName>
</protein>
<feature type="binding site" evidence="1">
    <location>
        <position position="129"/>
    </location>
    <ligand>
        <name>CoA</name>
        <dbReference type="ChEBI" id="CHEBI:57287"/>
    </ligand>
</feature>
<dbReference type="GO" id="GO:0009239">
    <property type="term" value="P:enterobactin biosynthetic process"/>
    <property type="evidence" value="ECO:0007669"/>
    <property type="project" value="InterPro"/>
</dbReference>
<feature type="binding site" evidence="1">
    <location>
        <begin position="107"/>
        <end position="108"/>
    </location>
    <ligand>
        <name>CoA</name>
        <dbReference type="ChEBI" id="CHEBI:57287"/>
    </ligand>
</feature>
<feature type="binding site" evidence="1">
    <location>
        <position position="172"/>
    </location>
    <ligand>
        <name>CoA</name>
        <dbReference type="ChEBI" id="CHEBI:57287"/>
    </ligand>
</feature>
<dbReference type="InterPro" id="IPR003542">
    <property type="entry name" value="Enbac_synth_compD-like"/>
</dbReference>
<dbReference type="AlphaFoldDB" id="A0A316FWS7"/>
<keyword evidence="2" id="KW-0479">Metal-binding</keyword>
<dbReference type="PANTHER" id="PTHR38096:SF1">
    <property type="entry name" value="ENTEROBACTIN SYNTHASE COMPONENT D"/>
    <property type="match status" value="1"/>
</dbReference>
<comment type="cofactor">
    <cofactor evidence="2">
        <name>Mg(2+)</name>
        <dbReference type="ChEBI" id="CHEBI:18420"/>
    </cofactor>
</comment>
<evidence type="ECO:0000256" key="2">
    <source>
        <dbReference type="PIRSR" id="PIRSR603542-2"/>
    </source>
</evidence>
<dbReference type="Pfam" id="PF17837">
    <property type="entry name" value="4PPT_N"/>
    <property type="match status" value="1"/>
</dbReference>
<name>A0A316FWS7_9GAMM</name>
<sequence length="237" mass="26602">MRNDSISSLGLKLTKKLKIATNWSCYFDNGIQIQSGIITDINAKEQIDPCILEQATRYQPAEALNYVAARHLAQSTLAANGYKGQYVSVKDAKGRPTWPEGYTGSISHKFNIAVVGTKKCYGAESFGIDLEVFQHLDSDTWDFYTNKVEIGNYCRLGVSRNQASNLAFSAKEAIYKAVCQVTEFDALKLKHITLKMASTYDNVLQGFINYKKMDIQVTQHYDDLFILSVVRLKAPMN</sequence>
<keyword evidence="5" id="KW-1185">Reference proteome</keyword>
<comment type="caution">
    <text evidence="4">The sequence shown here is derived from an EMBL/GenBank/DDBJ whole genome shotgun (WGS) entry which is preliminary data.</text>
</comment>
<dbReference type="PANTHER" id="PTHR38096">
    <property type="entry name" value="ENTEROBACTIN SYNTHASE COMPONENT D"/>
    <property type="match status" value="1"/>
</dbReference>
<feature type="binding site" evidence="2">
    <location>
        <position position="129"/>
    </location>
    <ligand>
        <name>Mg(2+)</name>
        <dbReference type="ChEBI" id="CHEBI:18420"/>
    </ligand>
</feature>
<dbReference type="InterPro" id="IPR041354">
    <property type="entry name" value="4PPT_N"/>
</dbReference>
<organism evidence="4 5">
    <name type="scientific">Pleionea mediterranea</name>
    <dbReference type="NCBI Taxonomy" id="523701"/>
    <lineage>
        <taxon>Bacteria</taxon>
        <taxon>Pseudomonadati</taxon>
        <taxon>Pseudomonadota</taxon>
        <taxon>Gammaproteobacteria</taxon>
        <taxon>Oceanospirillales</taxon>
        <taxon>Pleioneaceae</taxon>
        <taxon>Pleionea</taxon>
    </lineage>
</organism>
<evidence type="ECO:0000256" key="1">
    <source>
        <dbReference type="PIRSR" id="PIRSR603542-1"/>
    </source>
</evidence>
<gene>
    <name evidence="4" type="ORF">C8D97_10461</name>
</gene>
<feature type="binding site" evidence="1">
    <location>
        <position position="176"/>
    </location>
    <ligand>
        <name>CoA</name>
        <dbReference type="ChEBI" id="CHEBI:57287"/>
    </ligand>
</feature>
<feature type="binding site" evidence="2">
    <location>
        <position position="131"/>
    </location>
    <ligand>
        <name>Mg(2+)</name>
        <dbReference type="ChEBI" id="CHEBI:18420"/>
    </ligand>
</feature>
<reference evidence="4 5" key="1">
    <citation type="submission" date="2018-05" db="EMBL/GenBank/DDBJ databases">
        <title>Genomic Encyclopedia of Type Strains, Phase IV (KMG-IV): sequencing the most valuable type-strain genomes for metagenomic binning, comparative biology and taxonomic classification.</title>
        <authorList>
            <person name="Goeker M."/>
        </authorList>
    </citation>
    <scope>NUCLEOTIDE SEQUENCE [LARGE SCALE GENOMIC DNA]</scope>
    <source>
        <strain evidence="4 5">DSM 25350</strain>
    </source>
</reference>
<keyword evidence="2" id="KW-0460">Magnesium</keyword>
<dbReference type="Proteomes" id="UP000245790">
    <property type="component" value="Unassembled WGS sequence"/>
</dbReference>
<evidence type="ECO:0000313" key="4">
    <source>
        <dbReference type="EMBL" id="PWK52843.1"/>
    </source>
</evidence>
<dbReference type="PRINTS" id="PR01399">
    <property type="entry name" value="ENTSNTHTASED"/>
</dbReference>
<proteinExistence type="predicted"/>
<dbReference type="GO" id="GO:0005886">
    <property type="term" value="C:plasma membrane"/>
    <property type="evidence" value="ECO:0007669"/>
    <property type="project" value="TreeGrafter"/>
</dbReference>